<dbReference type="Proteomes" id="UP001321249">
    <property type="component" value="Unassembled WGS sequence"/>
</dbReference>
<dbReference type="EMBL" id="CP046147">
    <property type="protein sequence ID" value="WFG39124.1"/>
    <property type="molecule type" value="Genomic_DNA"/>
</dbReference>
<dbReference type="EMBL" id="WMBE01000001">
    <property type="protein sequence ID" value="MDG0866156.1"/>
    <property type="molecule type" value="Genomic_DNA"/>
</dbReference>
<evidence type="ECO:0000313" key="2">
    <source>
        <dbReference type="EMBL" id="MDG0866156.1"/>
    </source>
</evidence>
<feature type="transmembrane region" description="Helical" evidence="1">
    <location>
        <begin position="58"/>
        <end position="78"/>
    </location>
</feature>
<organism evidence="3 4">
    <name type="scientific">Candidatus Lucifugimonas marina</name>
    <dbReference type="NCBI Taxonomy" id="3038979"/>
    <lineage>
        <taxon>Bacteria</taxon>
        <taxon>Bacillati</taxon>
        <taxon>Chloroflexota</taxon>
        <taxon>Dehalococcoidia</taxon>
        <taxon>SAR202 cluster</taxon>
        <taxon>Candidatus Lucifugimonadales</taxon>
        <taxon>Candidatus Lucifugimonadaceae</taxon>
        <taxon>Candidatus Lucifugimonas</taxon>
    </lineage>
</organism>
<reference evidence="4 5" key="1">
    <citation type="submission" date="2019-11" db="EMBL/GenBank/DDBJ databases">
        <authorList>
            <person name="Cho J.-C."/>
        </authorList>
    </citation>
    <scope>NUCLEOTIDE SEQUENCE [LARGE SCALE GENOMIC DNA]</scope>
    <source>
        <strain evidence="3 4">JH1073</strain>
        <strain evidence="2 5">JH702</strain>
    </source>
</reference>
<evidence type="ECO:0000313" key="4">
    <source>
        <dbReference type="Proteomes" id="UP001219901"/>
    </source>
</evidence>
<sequence>MPFIYTPSLYGFAGALIFLILALISFNAEEWMNTATWGLLGAAYLLKHIPKLIVFRMLNLVATALLAIGLVLFLIQYLPDLSS</sequence>
<keyword evidence="1" id="KW-0472">Membrane</keyword>
<reference evidence="3" key="2">
    <citation type="journal article" date="2023" name="Nat. Commun.">
        <title>Cultivation of marine bacteria of the SAR202 clade.</title>
        <authorList>
            <person name="Lim Y."/>
            <person name="Seo J.H."/>
            <person name="Giovannoni S.J."/>
            <person name="Kang I."/>
            <person name="Cho J.C."/>
        </authorList>
    </citation>
    <scope>NUCLEOTIDE SEQUENCE</scope>
    <source>
        <strain evidence="3">JH1073</strain>
    </source>
</reference>
<dbReference type="AlphaFoldDB" id="A0AAJ6CUD3"/>
<protein>
    <submittedName>
        <fullName evidence="3">Uncharacterized protein</fullName>
    </submittedName>
</protein>
<dbReference type="Proteomes" id="UP001219901">
    <property type="component" value="Chromosome"/>
</dbReference>
<reference evidence="4" key="3">
    <citation type="submission" date="2023-06" db="EMBL/GenBank/DDBJ databases">
        <title>Pangenomics reveal diversification of enzyme families and niche specialization in globally abundant SAR202 bacteria.</title>
        <authorList>
            <person name="Saw J.H.W."/>
        </authorList>
    </citation>
    <scope>NUCLEOTIDE SEQUENCE [LARGE SCALE GENOMIC DNA]</scope>
    <source>
        <strain evidence="4">JH1073</strain>
    </source>
</reference>
<gene>
    <name evidence="2" type="ORF">GKO46_03610</name>
    <name evidence="3" type="ORF">GKO48_05650</name>
</gene>
<name>A0AAJ6CUD3_9CHLR</name>
<accession>A0AAJ6CUD3</accession>
<dbReference type="RefSeq" id="WP_342822495.1">
    <property type="nucleotide sequence ID" value="NZ_CP046146.1"/>
</dbReference>
<keyword evidence="4" id="KW-1185">Reference proteome</keyword>
<keyword evidence="1" id="KW-0812">Transmembrane</keyword>
<evidence type="ECO:0000256" key="1">
    <source>
        <dbReference type="SAM" id="Phobius"/>
    </source>
</evidence>
<feature type="transmembrane region" description="Helical" evidence="1">
    <location>
        <begin position="7"/>
        <end position="25"/>
    </location>
</feature>
<keyword evidence="1" id="KW-1133">Transmembrane helix</keyword>
<proteinExistence type="predicted"/>
<evidence type="ECO:0000313" key="5">
    <source>
        <dbReference type="Proteomes" id="UP001321249"/>
    </source>
</evidence>
<evidence type="ECO:0000313" key="3">
    <source>
        <dbReference type="EMBL" id="WFG39124.1"/>
    </source>
</evidence>